<evidence type="ECO:0000313" key="8">
    <source>
        <dbReference type="Proteomes" id="UP000440096"/>
    </source>
</evidence>
<dbReference type="Pfam" id="PF02492">
    <property type="entry name" value="cobW"/>
    <property type="match status" value="1"/>
</dbReference>
<comment type="catalytic activity">
    <reaction evidence="5">
        <text>GTP + H2O = GDP + phosphate + H(+)</text>
        <dbReference type="Rhea" id="RHEA:19669"/>
        <dbReference type="ChEBI" id="CHEBI:15377"/>
        <dbReference type="ChEBI" id="CHEBI:15378"/>
        <dbReference type="ChEBI" id="CHEBI:37565"/>
        <dbReference type="ChEBI" id="CHEBI:43474"/>
        <dbReference type="ChEBI" id="CHEBI:58189"/>
    </reaction>
    <physiologicalReaction direction="left-to-right" evidence="5">
        <dbReference type="Rhea" id="RHEA:19670"/>
    </physiologicalReaction>
</comment>
<organism evidence="7 8">
    <name type="scientific">Amycolatopsis pithecellobii</name>
    <dbReference type="NCBI Taxonomy" id="664692"/>
    <lineage>
        <taxon>Bacteria</taxon>
        <taxon>Bacillati</taxon>
        <taxon>Actinomycetota</taxon>
        <taxon>Actinomycetes</taxon>
        <taxon>Pseudonocardiales</taxon>
        <taxon>Pseudonocardiaceae</taxon>
        <taxon>Amycolatopsis</taxon>
    </lineage>
</organism>
<evidence type="ECO:0000256" key="2">
    <source>
        <dbReference type="ARBA" id="ARBA00022801"/>
    </source>
</evidence>
<dbReference type="SMART" id="SM00833">
    <property type="entry name" value="CobW_C"/>
    <property type="match status" value="1"/>
</dbReference>
<dbReference type="CDD" id="cd03112">
    <property type="entry name" value="CobW-like"/>
    <property type="match status" value="1"/>
</dbReference>
<dbReference type="SUPFAM" id="SSF52540">
    <property type="entry name" value="P-loop containing nucleoside triphosphate hydrolases"/>
    <property type="match status" value="1"/>
</dbReference>
<dbReference type="GO" id="GO:0016787">
    <property type="term" value="F:hydrolase activity"/>
    <property type="evidence" value="ECO:0007669"/>
    <property type="project" value="UniProtKB-KW"/>
</dbReference>
<evidence type="ECO:0000313" key="7">
    <source>
        <dbReference type="EMBL" id="MTD59455.1"/>
    </source>
</evidence>
<dbReference type="Pfam" id="PF07683">
    <property type="entry name" value="CobW_C"/>
    <property type="match status" value="1"/>
</dbReference>
<dbReference type="PANTHER" id="PTHR13748:SF62">
    <property type="entry name" value="COBW DOMAIN-CONTAINING PROTEIN"/>
    <property type="match status" value="1"/>
</dbReference>
<proteinExistence type="inferred from homology"/>
<dbReference type="InterPro" id="IPR011629">
    <property type="entry name" value="CobW-like_C"/>
</dbReference>
<dbReference type="RefSeq" id="WP_154761495.1">
    <property type="nucleotide sequence ID" value="NZ_WMBA01000105.1"/>
</dbReference>
<dbReference type="AlphaFoldDB" id="A0A6N7ZCM8"/>
<evidence type="ECO:0000256" key="5">
    <source>
        <dbReference type="ARBA" id="ARBA00049117"/>
    </source>
</evidence>
<dbReference type="InterPro" id="IPR051316">
    <property type="entry name" value="Zinc-reg_GTPase_activator"/>
</dbReference>
<dbReference type="Gene3D" id="3.30.1220.10">
    <property type="entry name" value="CobW-like, C-terminal domain"/>
    <property type="match status" value="1"/>
</dbReference>
<evidence type="ECO:0000256" key="3">
    <source>
        <dbReference type="ARBA" id="ARBA00023186"/>
    </source>
</evidence>
<name>A0A6N7ZCM8_9PSEU</name>
<dbReference type="Gene3D" id="3.40.50.300">
    <property type="entry name" value="P-loop containing nucleotide triphosphate hydrolases"/>
    <property type="match status" value="1"/>
</dbReference>
<keyword evidence="1" id="KW-0547">Nucleotide-binding</keyword>
<dbReference type="InterPro" id="IPR036627">
    <property type="entry name" value="CobW-likC_sf"/>
</dbReference>
<dbReference type="InterPro" id="IPR027417">
    <property type="entry name" value="P-loop_NTPase"/>
</dbReference>
<comment type="similarity">
    <text evidence="4">Belongs to the SIMIBI class G3E GTPase family. ZNG1 subfamily.</text>
</comment>
<dbReference type="InterPro" id="IPR003495">
    <property type="entry name" value="CobW/HypB/UreG_nucleotide-bd"/>
</dbReference>
<dbReference type="OrthoDB" id="9808822at2"/>
<keyword evidence="3" id="KW-0143">Chaperone</keyword>
<evidence type="ECO:0000256" key="1">
    <source>
        <dbReference type="ARBA" id="ARBA00022741"/>
    </source>
</evidence>
<dbReference type="GO" id="GO:0000166">
    <property type="term" value="F:nucleotide binding"/>
    <property type="evidence" value="ECO:0007669"/>
    <property type="project" value="UniProtKB-KW"/>
</dbReference>
<comment type="caution">
    <text evidence="7">The sequence shown here is derived from an EMBL/GenBank/DDBJ whole genome shotgun (WGS) entry which is preliminary data.</text>
</comment>
<dbReference type="Proteomes" id="UP000440096">
    <property type="component" value="Unassembled WGS sequence"/>
</dbReference>
<feature type="domain" description="CobW C-terminal" evidence="6">
    <location>
        <begin position="221"/>
        <end position="306"/>
    </location>
</feature>
<sequence length="326" mass="35244">MAPIPVLVLAGFLGAGKTTLLNHLLHNREGVRIGVLVNDFGAVNVDALTVAGQVDTTVALGNGCLCCAVDASGLDRMLGRLTEAGGLDLIVIEASGLAEPRELVQLVLAGEHEGVEYGGLLEVVDAAEFEATRERHPELDRHVAFADLVVLNKIDRVGADELARVRELTGKLSGGRPVLPVTRGGIDVHLLLDPATRPRPAVEQLSFEELIDHHDHLHAAYQTVSFETTEVLHPRKFLRFLDERPTGLYRAKGTVDFGQPELFRLHTVGRYLRFEPVLRTGEGTALVFIGTGLDETVLLAQLRACAEPDPSAIDANAMLRVGKYLS</sequence>
<gene>
    <name evidence="7" type="ORF">GKO32_36550</name>
</gene>
<reference evidence="7 8" key="1">
    <citation type="submission" date="2019-11" db="EMBL/GenBank/DDBJ databases">
        <title>Draft genome of Amycolatopsis RM579.</title>
        <authorList>
            <person name="Duangmal K."/>
            <person name="Mingma R."/>
        </authorList>
    </citation>
    <scope>NUCLEOTIDE SEQUENCE [LARGE SCALE GENOMIC DNA]</scope>
    <source>
        <strain evidence="7 8">RM579</strain>
    </source>
</reference>
<dbReference type="PANTHER" id="PTHR13748">
    <property type="entry name" value="COBW-RELATED"/>
    <property type="match status" value="1"/>
</dbReference>
<evidence type="ECO:0000256" key="4">
    <source>
        <dbReference type="ARBA" id="ARBA00034320"/>
    </source>
</evidence>
<evidence type="ECO:0000259" key="6">
    <source>
        <dbReference type="SMART" id="SM00833"/>
    </source>
</evidence>
<dbReference type="EMBL" id="WMBA01000105">
    <property type="protein sequence ID" value="MTD59455.1"/>
    <property type="molecule type" value="Genomic_DNA"/>
</dbReference>
<keyword evidence="8" id="KW-1185">Reference proteome</keyword>
<dbReference type="SUPFAM" id="SSF90002">
    <property type="entry name" value="Hypothetical protein YjiA, C-terminal domain"/>
    <property type="match status" value="1"/>
</dbReference>
<accession>A0A6N7ZCM8</accession>
<keyword evidence="2" id="KW-0378">Hydrolase</keyword>
<protein>
    <submittedName>
        <fullName evidence="7">GTP-binding protein</fullName>
    </submittedName>
</protein>
<dbReference type="GO" id="GO:0005737">
    <property type="term" value="C:cytoplasm"/>
    <property type="evidence" value="ECO:0007669"/>
    <property type="project" value="TreeGrafter"/>
</dbReference>